<evidence type="ECO:0000313" key="2">
    <source>
        <dbReference type="EMBL" id="KAF4620696.1"/>
    </source>
</evidence>
<feature type="region of interest" description="Disordered" evidence="1">
    <location>
        <begin position="1"/>
        <end position="32"/>
    </location>
</feature>
<reference evidence="2 3" key="1">
    <citation type="submission" date="2019-12" db="EMBL/GenBank/DDBJ databases">
        <authorList>
            <person name="Floudas D."/>
            <person name="Bentzer J."/>
            <person name="Ahren D."/>
            <person name="Johansson T."/>
            <person name="Persson P."/>
            <person name="Tunlid A."/>
        </authorList>
    </citation>
    <scope>NUCLEOTIDE SEQUENCE [LARGE SCALE GENOMIC DNA]</scope>
    <source>
        <strain evidence="2 3">CBS 102.39</strain>
    </source>
</reference>
<dbReference type="Proteomes" id="UP000521872">
    <property type="component" value="Unassembled WGS sequence"/>
</dbReference>
<proteinExistence type="predicted"/>
<gene>
    <name evidence="2" type="ORF">D9613_000010</name>
</gene>
<evidence type="ECO:0000313" key="3">
    <source>
        <dbReference type="Proteomes" id="UP000521872"/>
    </source>
</evidence>
<evidence type="ECO:0000256" key="1">
    <source>
        <dbReference type="SAM" id="MobiDB-lite"/>
    </source>
</evidence>
<name>A0A8H4VS06_9AGAR</name>
<protein>
    <submittedName>
        <fullName evidence="2">Uncharacterized protein</fullName>
    </submittedName>
</protein>
<comment type="caution">
    <text evidence="2">The sequence shown here is derived from an EMBL/GenBank/DDBJ whole genome shotgun (WGS) entry which is preliminary data.</text>
</comment>
<keyword evidence="3" id="KW-1185">Reference proteome</keyword>
<sequence>MVGRKARYRPPDTVEVQASTGPHTSLHQSHKLEESIRNAEQLLRLMEDVTSETNFEVTNSQRKMAACKLRNALRGYTSGSEEQRDADESEQVPPGIAADVSFPFRTLQPLCMFYRSHAVITGGTFNVVQSTCTHCHEVTERLWSETMALKSTGEELQKKELEITTLRRDVLWMKWVGSSIVLFG</sequence>
<accession>A0A8H4VS06</accession>
<feature type="compositionally biased region" description="Polar residues" evidence="1">
    <location>
        <begin position="16"/>
        <end position="27"/>
    </location>
</feature>
<dbReference type="EMBL" id="JAACJL010000015">
    <property type="protein sequence ID" value="KAF4620696.1"/>
    <property type="molecule type" value="Genomic_DNA"/>
</dbReference>
<organism evidence="2 3">
    <name type="scientific">Agrocybe pediades</name>
    <dbReference type="NCBI Taxonomy" id="84607"/>
    <lineage>
        <taxon>Eukaryota</taxon>
        <taxon>Fungi</taxon>
        <taxon>Dikarya</taxon>
        <taxon>Basidiomycota</taxon>
        <taxon>Agaricomycotina</taxon>
        <taxon>Agaricomycetes</taxon>
        <taxon>Agaricomycetidae</taxon>
        <taxon>Agaricales</taxon>
        <taxon>Agaricineae</taxon>
        <taxon>Strophariaceae</taxon>
        <taxon>Agrocybe</taxon>
    </lineage>
</organism>
<dbReference type="AlphaFoldDB" id="A0A8H4VS06"/>